<reference evidence="5 6" key="1">
    <citation type="submission" date="2019-11" db="EMBL/GenBank/DDBJ databases">
        <title>Nocardia sp. nov. CT2-14 isolated from soil.</title>
        <authorList>
            <person name="Kanchanasin P."/>
            <person name="Tanasupawat S."/>
            <person name="Yuki M."/>
            <person name="Kudo T."/>
        </authorList>
    </citation>
    <scope>NUCLEOTIDE SEQUENCE [LARGE SCALE GENOMIC DNA]</scope>
    <source>
        <strain evidence="5 6">CT2-14</strain>
    </source>
</reference>
<dbReference type="InterPro" id="IPR033138">
    <property type="entry name" value="Cu_oxidase_CS"/>
</dbReference>
<dbReference type="EMBL" id="WMBB01000016">
    <property type="protein sequence ID" value="MTE16793.1"/>
    <property type="molecule type" value="Genomic_DNA"/>
</dbReference>
<dbReference type="PROSITE" id="PS00079">
    <property type="entry name" value="MULTICOPPER_OXIDASE1"/>
    <property type="match status" value="1"/>
</dbReference>
<proteinExistence type="predicted"/>
<dbReference type="RefSeq" id="WP_154791209.1">
    <property type="nucleotide sequence ID" value="NZ_WMBB01000016.1"/>
</dbReference>
<feature type="transmembrane region" description="Helical" evidence="3">
    <location>
        <begin position="6"/>
        <end position="31"/>
    </location>
</feature>
<dbReference type="Pfam" id="PF06525">
    <property type="entry name" value="SoxE"/>
    <property type="match status" value="1"/>
</dbReference>
<feature type="domain" description="Sulfocyanin-like C-terminal" evidence="4">
    <location>
        <begin position="115"/>
        <end position="208"/>
    </location>
</feature>
<name>A0A6I3L1D1_9NOCA</name>
<keyword evidence="3" id="KW-0472">Membrane</keyword>
<keyword evidence="3" id="KW-1133">Transmembrane helix</keyword>
<evidence type="ECO:0000256" key="1">
    <source>
        <dbReference type="ARBA" id="ARBA00022723"/>
    </source>
</evidence>
<dbReference type="Gene3D" id="2.60.40.420">
    <property type="entry name" value="Cupredoxins - blue copper proteins"/>
    <property type="match status" value="1"/>
</dbReference>
<protein>
    <recommendedName>
        <fullName evidence="4">Sulfocyanin-like C-terminal domain-containing protein</fullName>
    </recommendedName>
</protein>
<dbReference type="InterPro" id="IPR008972">
    <property type="entry name" value="Cupredoxin"/>
</dbReference>
<evidence type="ECO:0000313" key="6">
    <source>
        <dbReference type="Proteomes" id="UP000432464"/>
    </source>
</evidence>
<accession>A0A6I3L1D1</accession>
<dbReference type="AlphaFoldDB" id="A0A6I3L1D1"/>
<comment type="caution">
    <text evidence="5">The sequence shown here is derived from an EMBL/GenBank/DDBJ whole genome shotgun (WGS) entry which is preliminary data.</text>
</comment>
<keyword evidence="3" id="KW-0812">Transmembrane</keyword>
<keyword evidence="2" id="KW-0186">Copper</keyword>
<dbReference type="GO" id="GO:0046872">
    <property type="term" value="F:metal ion binding"/>
    <property type="evidence" value="ECO:0007669"/>
    <property type="project" value="UniProtKB-KW"/>
</dbReference>
<evidence type="ECO:0000256" key="2">
    <source>
        <dbReference type="ARBA" id="ARBA00023008"/>
    </source>
</evidence>
<gene>
    <name evidence="5" type="ORF">GLP40_29080</name>
</gene>
<evidence type="ECO:0000256" key="3">
    <source>
        <dbReference type="SAM" id="Phobius"/>
    </source>
</evidence>
<dbReference type="InterPro" id="IPR049544">
    <property type="entry name" value="SoxE-like_C"/>
</dbReference>
<dbReference type="Proteomes" id="UP000432464">
    <property type="component" value="Unassembled WGS sequence"/>
</dbReference>
<organism evidence="5 6">
    <name type="scientific">Nocardia aurantiaca</name>
    <dbReference type="NCBI Taxonomy" id="2675850"/>
    <lineage>
        <taxon>Bacteria</taxon>
        <taxon>Bacillati</taxon>
        <taxon>Actinomycetota</taxon>
        <taxon>Actinomycetes</taxon>
        <taxon>Mycobacteriales</taxon>
        <taxon>Nocardiaceae</taxon>
        <taxon>Nocardia</taxon>
    </lineage>
</organism>
<sequence>MNRRYVLTVALAGAIGLVVAFTVLGIGYLVWGRSDGMMSDRDSGTAMGARLRDAPGPRVSHKDAARLGAQTPAGATVDPGRNSIVFTGADVRLVVLASPVMPAEDFRIAGLIDPTVIVPAGAHVSMQVINADDDMAHGLVVTRNPFPMTMMTSPAFRGAEALALGDASPAGMHTQTIDFTADTPGGYRYVCPMPGHAEKGMSGAFIVAPKASPGS</sequence>
<keyword evidence="1" id="KW-0479">Metal-binding</keyword>
<keyword evidence="6" id="KW-1185">Reference proteome</keyword>
<dbReference type="PROSITE" id="PS00196">
    <property type="entry name" value="COPPER_BLUE"/>
    <property type="match status" value="1"/>
</dbReference>
<evidence type="ECO:0000259" key="4">
    <source>
        <dbReference type="Pfam" id="PF06525"/>
    </source>
</evidence>
<dbReference type="SUPFAM" id="SSF49503">
    <property type="entry name" value="Cupredoxins"/>
    <property type="match status" value="1"/>
</dbReference>
<dbReference type="InterPro" id="IPR028871">
    <property type="entry name" value="BlueCu_1_BS"/>
</dbReference>
<evidence type="ECO:0000313" key="5">
    <source>
        <dbReference type="EMBL" id="MTE16793.1"/>
    </source>
</evidence>